<keyword evidence="3" id="KW-1185">Reference proteome</keyword>
<feature type="transmembrane region" description="Helical" evidence="1">
    <location>
        <begin position="32"/>
        <end position="55"/>
    </location>
</feature>
<feature type="transmembrane region" description="Helical" evidence="1">
    <location>
        <begin position="62"/>
        <end position="82"/>
    </location>
</feature>
<comment type="caution">
    <text evidence="2">The sequence shown here is derived from an EMBL/GenBank/DDBJ whole genome shotgun (WGS) entry which is preliminary data.</text>
</comment>
<keyword evidence="1" id="KW-1133">Transmembrane helix</keyword>
<dbReference type="Proteomes" id="UP000003730">
    <property type="component" value="Unassembled WGS sequence"/>
</dbReference>
<dbReference type="PANTHER" id="PTHR37309:SF1">
    <property type="entry name" value="SLR0284 PROTEIN"/>
    <property type="match status" value="1"/>
</dbReference>
<dbReference type="PANTHER" id="PTHR37309">
    <property type="entry name" value="SLR0284 PROTEIN"/>
    <property type="match status" value="1"/>
</dbReference>
<dbReference type="AlphaFoldDB" id="G2EFW8"/>
<evidence type="ECO:0000313" key="2">
    <source>
        <dbReference type="EMBL" id="EGV42680.1"/>
    </source>
</evidence>
<dbReference type="RefSeq" id="WP_008638672.1">
    <property type="nucleotide sequence ID" value="NZ_AFXZ01000047.1"/>
</dbReference>
<sequence>MKLIIKLLLTALAVVLLAEILPGIQVASYTTAILVAIVLALLNLIVRPILIFLTLPATIITLGLFLFVINACIILLAGNLIAGFAVSSFWTALFFSILLTILQSIFYSILGEDKA</sequence>
<organism evidence="2 3">
    <name type="scientific">Bizionia argentinensis JUB59</name>
    <dbReference type="NCBI Taxonomy" id="1046627"/>
    <lineage>
        <taxon>Bacteria</taxon>
        <taxon>Pseudomonadati</taxon>
        <taxon>Bacteroidota</taxon>
        <taxon>Flavobacteriia</taxon>
        <taxon>Flavobacteriales</taxon>
        <taxon>Flavobacteriaceae</taxon>
        <taxon>Bizionia</taxon>
    </lineage>
</organism>
<dbReference type="STRING" id="1046627.BZARG_1979"/>
<keyword evidence="1" id="KW-0472">Membrane</keyword>
<reference evidence="2 3" key="1">
    <citation type="journal article" date="2008" name="Int. J. Syst. Evol. Microbiol.">
        <title>Bizionia argentinensis sp. nov., isolated from surface marine water in Antarctica.</title>
        <authorList>
            <person name="Bercovich A."/>
            <person name="Vazquez S.C."/>
            <person name="Yankilevich P."/>
            <person name="Coria S.H."/>
            <person name="Foti M."/>
            <person name="Hernandez E."/>
            <person name="Vidal A."/>
            <person name="Ruberto L."/>
            <person name="Melo C."/>
            <person name="Marenssi S."/>
            <person name="Criscuolo M."/>
            <person name="Memoli M."/>
            <person name="Arguelles M."/>
            <person name="Mac Cormack W.P."/>
        </authorList>
    </citation>
    <scope>NUCLEOTIDE SEQUENCE [LARGE SCALE GENOMIC DNA]</scope>
    <source>
        <strain evidence="2 3">JUB59</strain>
    </source>
</reference>
<proteinExistence type="predicted"/>
<dbReference type="Pfam" id="PF04020">
    <property type="entry name" value="Phage_holin_4_2"/>
    <property type="match status" value="1"/>
</dbReference>
<gene>
    <name evidence="2" type="ORF">BZARG_1979</name>
</gene>
<evidence type="ECO:0000313" key="3">
    <source>
        <dbReference type="Proteomes" id="UP000003730"/>
    </source>
</evidence>
<feature type="transmembrane region" description="Helical" evidence="1">
    <location>
        <begin position="88"/>
        <end position="110"/>
    </location>
</feature>
<keyword evidence="1" id="KW-0812">Transmembrane</keyword>
<dbReference type="eggNOG" id="COG1950">
    <property type="taxonomic scope" value="Bacteria"/>
</dbReference>
<name>G2EFW8_9FLAO</name>
<dbReference type="InterPro" id="IPR007165">
    <property type="entry name" value="Phage_holin_4_2"/>
</dbReference>
<protein>
    <submittedName>
        <fullName evidence="2">Phage holin family protein</fullName>
    </submittedName>
</protein>
<accession>G2EFW8</accession>
<dbReference type="OrthoDB" id="6402664at2"/>
<dbReference type="EMBL" id="AFXZ01000047">
    <property type="protein sequence ID" value="EGV42680.1"/>
    <property type="molecule type" value="Genomic_DNA"/>
</dbReference>
<evidence type="ECO:0000256" key="1">
    <source>
        <dbReference type="SAM" id="Phobius"/>
    </source>
</evidence>